<keyword evidence="17" id="KW-0333">Golgi apparatus</keyword>
<comment type="subcellular location">
    <subcellularLocation>
        <location evidence="3">Cytoplasmic vesicle</location>
        <location evidence="3">Secretory vesicle membrane</location>
    </subcellularLocation>
    <subcellularLocation>
        <location evidence="4">Golgi apparatus membrane</location>
        <topology evidence="4">Single-pass type II membrane protein</topology>
    </subcellularLocation>
</comment>
<dbReference type="FunFam" id="1.10.1380.10:FF:000001">
    <property type="entry name" value="endothelin-converting enzyme 2 isoform X1"/>
    <property type="match status" value="1"/>
</dbReference>
<keyword evidence="10" id="KW-0808">Transferase</keyword>
<keyword evidence="32" id="KW-1185">Reference proteome</keyword>
<dbReference type="SUPFAM" id="SSF53335">
    <property type="entry name" value="S-adenosyl-L-methionine-dependent methyltransferases"/>
    <property type="match status" value="1"/>
</dbReference>
<keyword evidence="8" id="KW-0489">Methyltransferase</keyword>
<dbReference type="SUPFAM" id="SSF55486">
    <property type="entry name" value="Metalloproteases ('zincins'), catalytic domain"/>
    <property type="match status" value="1"/>
</dbReference>
<protein>
    <recommendedName>
        <fullName evidence="27">EEF1A lysine methyltransferase 4</fullName>
        <ecNumber evidence="6">3.4.24.71</ecNumber>
    </recommendedName>
</protein>
<evidence type="ECO:0000256" key="5">
    <source>
        <dbReference type="ARBA" id="ARBA00008361"/>
    </source>
</evidence>
<comment type="function">
    <text evidence="26">Protein-lysine methyltransferase that efficiently catalyzes three successive methylations on 'Lys-36' in eukaryotic translation elongation factor 1 alpha (EEF1A1 or EEF1A2).</text>
</comment>
<organism evidence="31 32">
    <name type="scientific">Galemys pyrenaicus</name>
    <name type="common">Iberian desman</name>
    <name type="synonym">Pyrenean desman</name>
    <dbReference type="NCBI Taxonomy" id="202257"/>
    <lineage>
        <taxon>Eukaryota</taxon>
        <taxon>Metazoa</taxon>
        <taxon>Chordata</taxon>
        <taxon>Craniata</taxon>
        <taxon>Vertebrata</taxon>
        <taxon>Euteleostomi</taxon>
        <taxon>Mammalia</taxon>
        <taxon>Eutheria</taxon>
        <taxon>Laurasiatheria</taxon>
        <taxon>Eulipotyphla</taxon>
        <taxon>Talpidae</taxon>
        <taxon>Galemys</taxon>
    </lineage>
</organism>
<accession>A0A8J6DNG4</accession>
<dbReference type="InterPro" id="IPR000718">
    <property type="entry name" value="Peptidase_M13"/>
</dbReference>
<evidence type="ECO:0000256" key="27">
    <source>
        <dbReference type="ARBA" id="ARBA00067848"/>
    </source>
</evidence>
<evidence type="ECO:0000256" key="25">
    <source>
        <dbReference type="ARBA" id="ARBA00052410"/>
    </source>
</evidence>
<dbReference type="PANTHER" id="PTHR11733:SF127">
    <property type="entry name" value="EEF1AKMT4-ECE2 READTHROUGH TRANSCRIPT PROTEIN-RELATED"/>
    <property type="match status" value="1"/>
</dbReference>
<evidence type="ECO:0000256" key="4">
    <source>
        <dbReference type="ARBA" id="ARBA00004323"/>
    </source>
</evidence>
<evidence type="ECO:0000256" key="9">
    <source>
        <dbReference type="ARBA" id="ARBA00022670"/>
    </source>
</evidence>
<dbReference type="OrthoDB" id="6475849at2759"/>
<dbReference type="FunFam" id="3.40.50.150:FF:000111">
    <property type="entry name" value="EEF1A lysine methyltransferase 4"/>
    <property type="match status" value="1"/>
</dbReference>
<dbReference type="EMBL" id="JAGFMF010011690">
    <property type="protein sequence ID" value="KAG8516022.1"/>
    <property type="molecule type" value="Genomic_DNA"/>
</dbReference>
<feature type="non-terminal residue" evidence="31">
    <location>
        <position position="1031"/>
    </location>
</feature>
<evidence type="ECO:0000313" key="32">
    <source>
        <dbReference type="Proteomes" id="UP000700334"/>
    </source>
</evidence>
<evidence type="ECO:0000256" key="11">
    <source>
        <dbReference type="ARBA" id="ARBA00022691"/>
    </source>
</evidence>
<dbReference type="Proteomes" id="UP000700334">
    <property type="component" value="Unassembled WGS sequence"/>
</dbReference>
<keyword evidence="22" id="KW-0968">Cytoplasmic vesicle</keyword>
<dbReference type="InterPro" id="IPR008753">
    <property type="entry name" value="Peptidase_M13_N"/>
</dbReference>
<evidence type="ECO:0000256" key="20">
    <source>
        <dbReference type="ARBA" id="ARBA00023157"/>
    </source>
</evidence>
<evidence type="ECO:0000256" key="8">
    <source>
        <dbReference type="ARBA" id="ARBA00022603"/>
    </source>
</evidence>
<dbReference type="InterPro" id="IPR029063">
    <property type="entry name" value="SAM-dependent_MTases_sf"/>
</dbReference>
<sequence>MASPATPGPSPELPEQNCGYREVQYWDRRYQGAADSAPYEWFGNFSSFRALLEPELRPEDRILVLGCGNSALSYELFLGGFPDVTSVDYSSVVVAAMRARYAHVPRLRWETMDVRALGFPSGSFDVVLEKGTLDALLAGERDPWTVSAEGIHTVDQVLSEVSRVLVPGGRFISLTSAAPHFRTRHYAQACYGWSLRHATYGSGFHFHLYLMHKGKELTGAQLAFGAQLFSPSRPPTSPGFLQDSDHEDFLNAPETPVEGGASPDAVEVGFRKRTRQLLGSHTQLELILASVCLLLAALLLGCFVALGVQYHRDPSHSTCLTEACIRVAGKILESLDRAVSPCEDFYQFSCGGWIRRNPLPDGRSRWNTFNSLWDQNQAILKHLLENATFNSSSEAERKTQRFYLSCLQVERIEELGAQPLRDLIDKIGGWNITGPWNQNNFMEVLKAVAGTYRATPFFTVYISADSKSSNSNVIQVDQSGLFLPSRDYYLNRTANEKVLTAYLDYMEELGVLLGGQPASTREQMRQVLELEIQLANITVPQAQRRDEEKIYHKMTIAELQVLAPSMDWLEFLSFLLSPLELADSEPVVVYGTDYLQQISELINHTEPSILNNYLIWNLVQKTTSSLDRRFESAQEKLLETLYGTKKSCTPRWQTCISNTDDALGFALGSLFVKATFDRQSKEIAEGMISEIRTAFEEALERLVWMDEKTRQAAKEKADAIYDMIGFPDFILDPKELDDVYDGYEVSEDSFFQNMLNLYNFSAKVMADQLRKPPSRDQWSMTPQTVNAYYLPTKNEIVFPAGILQAPFYARNHPKALNFGGIGVVMGHELTHAFDDQGREYDKEGNLRPWWQNESLAAFRNHTACMEEQYSQYQVNGERLNGRQTLGENIADNGGLKAAYHAYKAWLRKHGEEQQLPAVGLTNHQLFFVGFAQVWCSVRTPESSHEGLVTDPHSPARFRVLGTLSNSRDFLRHFGCPVGSPMNPGQLCETWVGGELASGCQGLGAACPARVSAPGFGDGKCQLGLGPAPPHH</sequence>
<comment type="catalytic activity">
    <reaction evidence="23">
        <text>N(6)-methyl-L-lysyl-[protein] + S-adenosyl-L-methionine = N(6),N(6)-dimethyl-L-lysyl-[protein] + S-adenosyl-L-homocysteine + H(+)</text>
        <dbReference type="Rhea" id="RHEA:54196"/>
        <dbReference type="Rhea" id="RHEA-COMP:13053"/>
        <dbReference type="Rhea" id="RHEA-COMP:13827"/>
        <dbReference type="ChEBI" id="CHEBI:15378"/>
        <dbReference type="ChEBI" id="CHEBI:57856"/>
        <dbReference type="ChEBI" id="CHEBI:59789"/>
        <dbReference type="ChEBI" id="CHEBI:61929"/>
        <dbReference type="ChEBI" id="CHEBI:61976"/>
    </reaction>
</comment>
<evidence type="ECO:0000256" key="3">
    <source>
        <dbReference type="ARBA" id="ARBA00004250"/>
    </source>
</evidence>
<proteinExistence type="inferred from homology"/>
<evidence type="ECO:0000256" key="26">
    <source>
        <dbReference type="ARBA" id="ARBA00059299"/>
    </source>
</evidence>
<evidence type="ECO:0000256" key="1">
    <source>
        <dbReference type="ARBA" id="ARBA00001742"/>
    </source>
</evidence>
<evidence type="ECO:0000259" key="30">
    <source>
        <dbReference type="Pfam" id="PF08241"/>
    </source>
</evidence>
<dbReference type="PROSITE" id="PS51885">
    <property type="entry name" value="NEPRILYSIN"/>
    <property type="match status" value="1"/>
</dbReference>
<keyword evidence="18" id="KW-0482">Metalloprotease</keyword>
<evidence type="ECO:0000259" key="29">
    <source>
        <dbReference type="Pfam" id="PF05649"/>
    </source>
</evidence>
<keyword evidence="16" id="KW-1133">Transmembrane helix</keyword>
<evidence type="ECO:0000256" key="17">
    <source>
        <dbReference type="ARBA" id="ARBA00023034"/>
    </source>
</evidence>
<dbReference type="AlphaFoldDB" id="A0A8J6DNG4"/>
<dbReference type="GO" id="GO:0004222">
    <property type="term" value="F:metalloendopeptidase activity"/>
    <property type="evidence" value="ECO:0007669"/>
    <property type="project" value="UniProtKB-EC"/>
</dbReference>
<dbReference type="CDD" id="cd02440">
    <property type="entry name" value="AdoMet_MTases"/>
    <property type="match status" value="1"/>
</dbReference>
<evidence type="ECO:0000256" key="21">
    <source>
        <dbReference type="ARBA" id="ARBA00023180"/>
    </source>
</evidence>
<keyword evidence="14" id="KW-0378">Hydrolase</keyword>
<evidence type="ECO:0000256" key="12">
    <source>
        <dbReference type="ARBA" id="ARBA00022692"/>
    </source>
</evidence>
<feature type="domain" description="Peptidase M13 N-terminal" evidence="29">
    <location>
        <begin position="341"/>
        <end position="727"/>
    </location>
</feature>
<dbReference type="EC" id="3.4.24.71" evidence="6"/>
<comment type="catalytic activity">
    <reaction evidence="25">
        <text>N(6),N(6)-dimethyl-L-lysyl-[protein] + S-adenosyl-L-methionine = N(6),N(6),N(6)-trimethyl-L-lysyl-[protein] + S-adenosyl-L-homocysteine + H(+)</text>
        <dbReference type="Rhea" id="RHEA:54200"/>
        <dbReference type="Rhea" id="RHEA-COMP:13826"/>
        <dbReference type="Rhea" id="RHEA-COMP:13827"/>
        <dbReference type="ChEBI" id="CHEBI:15378"/>
        <dbReference type="ChEBI" id="CHEBI:57856"/>
        <dbReference type="ChEBI" id="CHEBI:59789"/>
        <dbReference type="ChEBI" id="CHEBI:61961"/>
        <dbReference type="ChEBI" id="CHEBI:61976"/>
    </reaction>
</comment>
<keyword evidence="20" id="KW-1015">Disulfide bond</keyword>
<comment type="cofactor">
    <cofactor evidence="2">
        <name>Zn(2+)</name>
        <dbReference type="ChEBI" id="CHEBI:29105"/>
    </cofactor>
</comment>
<keyword evidence="12" id="KW-0812">Transmembrane</keyword>
<dbReference type="GO" id="GO:0005886">
    <property type="term" value="C:plasma membrane"/>
    <property type="evidence" value="ECO:0007669"/>
    <property type="project" value="TreeGrafter"/>
</dbReference>
<dbReference type="InterPro" id="IPR018497">
    <property type="entry name" value="Peptidase_M13_C"/>
</dbReference>
<evidence type="ECO:0000256" key="16">
    <source>
        <dbReference type="ARBA" id="ARBA00022989"/>
    </source>
</evidence>
<evidence type="ECO:0000256" key="15">
    <source>
        <dbReference type="ARBA" id="ARBA00022833"/>
    </source>
</evidence>
<comment type="caution">
    <text evidence="31">The sequence shown here is derived from an EMBL/GenBank/DDBJ whole genome shotgun (WGS) entry which is preliminary data.</text>
</comment>
<keyword evidence="21" id="KW-0325">Glycoprotein</keyword>
<keyword evidence="13" id="KW-0479">Metal-binding</keyword>
<feature type="domain" description="Peptidase M13 C-terminal" evidence="28">
    <location>
        <begin position="786"/>
        <end position="988"/>
    </location>
</feature>
<dbReference type="Pfam" id="PF05649">
    <property type="entry name" value="Peptidase_M13_N"/>
    <property type="match status" value="1"/>
</dbReference>
<dbReference type="PRINTS" id="PR00786">
    <property type="entry name" value="NEPRILYSIN"/>
</dbReference>
<evidence type="ECO:0000256" key="22">
    <source>
        <dbReference type="ARBA" id="ARBA00023329"/>
    </source>
</evidence>
<comment type="catalytic activity">
    <reaction evidence="1">
        <text>Hydrolysis of the 21-Trp-|-Val-22 bond in big endothelin to form endothelin 1.</text>
        <dbReference type="EC" id="3.4.24.71"/>
    </reaction>
</comment>
<evidence type="ECO:0000256" key="7">
    <source>
        <dbReference type="ARBA" id="ARBA00022553"/>
    </source>
</evidence>
<dbReference type="Gene3D" id="1.10.1380.10">
    <property type="entry name" value="Neutral endopeptidase , domain2"/>
    <property type="match status" value="1"/>
</dbReference>
<dbReference type="InterPro" id="IPR024079">
    <property type="entry name" value="MetalloPept_cat_dom_sf"/>
</dbReference>
<evidence type="ECO:0000256" key="23">
    <source>
        <dbReference type="ARBA" id="ARBA00048653"/>
    </source>
</evidence>
<reference evidence="31" key="1">
    <citation type="journal article" date="2021" name="Evol. Appl.">
        <title>The genome of the Pyrenean desman and the effects of bottlenecks and inbreeding on the genomic landscape of an endangered species.</title>
        <authorList>
            <person name="Escoda L."/>
            <person name="Castresana J."/>
        </authorList>
    </citation>
    <scope>NUCLEOTIDE SEQUENCE</scope>
    <source>
        <strain evidence="31">IBE-C5619</strain>
    </source>
</reference>
<comment type="catalytic activity">
    <reaction evidence="24">
        <text>L-lysyl-[protein] + S-adenosyl-L-methionine = N(6)-methyl-L-lysyl-[protein] + S-adenosyl-L-homocysteine + H(+)</text>
        <dbReference type="Rhea" id="RHEA:51736"/>
        <dbReference type="Rhea" id="RHEA-COMP:9752"/>
        <dbReference type="Rhea" id="RHEA-COMP:13053"/>
        <dbReference type="ChEBI" id="CHEBI:15378"/>
        <dbReference type="ChEBI" id="CHEBI:29969"/>
        <dbReference type="ChEBI" id="CHEBI:57856"/>
        <dbReference type="ChEBI" id="CHEBI:59789"/>
        <dbReference type="ChEBI" id="CHEBI:61929"/>
    </reaction>
</comment>
<dbReference type="Gene3D" id="3.40.390.10">
    <property type="entry name" value="Collagenase (Catalytic Domain)"/>
    <property type="match status" value="1"/>
</dbReference>
<dbReference type="CDD" id="cd08662">
    <property type="entry name" value="M13"/>
    <property type="match status" value="1"/>
</dbReference>
<keyword evidence="9" id="KW-0645">Protease</keyword>
<evidence type="ECO:0000256" key="14">
    <source>
        <dbReference type="ARBA" id="ARBA00022801"/>
    </source>
</evidence>
<feature type="domain" description="Methyltransferase type 11" evidence="30">
    <location>
        <begin position="64"/>
        <end position="172"/>
    </location>
</feature>
<evidence type="ECO:0000256" key="24">
    <source>
        <dbReference type="ARBA" id="ARBA00048985"/>
    </source>
</evidence>
<keyword evidence="19" id="KW-0472">Membrane</keyword>
<dbReference type="GO" id="GO:0016485">
    <property type="term" value="P:protein processing"/>
    <property type="evidence" value="ECO:0007669"/>
    <property type="project" value="TreeGrafter"/>
</dbReference>
<dbReference type="Pfam" id="PF08241">
    <property type="entry name" value="Methyltransf_11"/>
    <property type="match status" value="1"/>
</dbReference>
<dbReference type="GO" id="GO:0032259">
    <property type="term" value="P:methylation"/>
    <property type="evidence" value="ECO:0007669"/>
    <property type="project" value="UniProtKB-KW"/>
</dbReference>
<dbReference type="Pfam" id="PF01431">
    <property type="entry name" value="Peptidase_M13"/>
    <property type="match status" value="1"/>
</dbReference>
<gene>
    <name evidence="31" type="ORF">J0S82_000644</name>
</gene>
<keyword evidence="11" id="KW-0949">S-adenosyl-L-methionine</keyword>
<dbReference type="InterPro" id="IPR042089">
    <property type="entry name" value="Peptidase_M13_dom_2"/>
</dbReference>
<evidence type="ECO:0000256" key="19">
    <source>
        <dbReference type="ARBA" id="ARBA00023136"/>
    </source>
</evidence>
<dbReference type="GO" id="GO:0046872">
    <property type="term" value="F:metal ion binding"/>
    <property type="evidence" value="ECO:0007669"/>
    <property type="project" value="UniProtKB-KW"/>
</dbReference>
<evidence type="ECO:0000259" key="28">
    <source>
        <dbReference type="Pfam" id="PF01431"/>
    </source>
</evidence>
<evidence type="ECO:0000256" key="10">
    <source>
        <dbReference type="ARBA" id="ARBA00022679"/>
    </source>
</evidence>
<evidence type="ECO:0000313" key="31">
    <source>
        <dbReference type="EMBL" id="KAG8516022.1"/>
    </source>
</evidence>
<dbReference type="Gene3D" id="3.40.50.150">
    <property type="entry name" value="Vaccinia Virus protein VP39"/>
    <property type="match status" value="1"/>
</dbReference>
<name>A0A8J6DNG4_GALPY</name>
<dbReference type="InterPro" id="IPR013216">
    <property type="entry name" value="Methyltransf_11"/>
</dbReference>
<evidence type="ECO:0000256" key="13">
    <source>
        <dbReference type="ARBA" id="ARBA00022723"/>
    </source>
</evidence>
<comment type="similarity">
    <text evidence="5">Belongs to the methyltransferase superfamily.</text>
</comment>
<dbReference type="PANTHER" id="PTHR11733">
    <property type="entry name" value="ZINC METALLOPROTEASE FAMILY M13 NEPRILYSIN-RELATED"/>
    <property type="match status" value="1"/>
</dbReference>
<evidence type="ECO:0000256" key="18">
    <source>
        <dbReference type="ARBA" id="ARBA00023049"/>
    </source>
</evidence>
<dbReference type="GO" id="GO:0000139">
    <property type="term" value="C:Golgi membrane"/>
    <property type="evidence" value="ECO:0007669"/>
    <property type="project" value="UniProtKB-SubCell"/>
</dbReference>
<dbReference type="GO" id="GO:0008757">
    <property type="term" value="F:S-adenosylmethionine-dependent methyltransferase activity"/>
    <property type="evidence" value="ECO:0007669"/>
    <property type="project" value="InterPro"/>
</dbReference>
<keyword evidence="15" id="KW-0862">Zinc</keyword>
<dbReference type="GO" id="GO:0030658">
    <property type="term" value="C:transport vesicle membrane"/>
    <property type="evidence" value="ECO:0007669"/>
    <property type="project" value="UniProtKB-SubCell"/>
</dbReference>
<evidence type="ECO:0000256" key="6">
    <source>
        <dbReference type="ARBA" id="ARBA00012316"/>
    </source>
</evidence>
<evidence type="ECO:0000256" key="2">
    <source>
        <dbReference type="ARBA" id="ARBA00001947"/>
    </source>
</evidence>
<keyword evidence="7" id="KW-0597">Phosphoprotein</keyword>